<dbReference type="EMBL" id="JAJFAZ020000005">
    <property type="protein sequence ID" value="KAI5327203.1"/>
    <property type="molecule type" value="Genomic_DNA"/>
</dbReference>
<evidence type="ECO:0000256" key="1">
    <source>
        <dbReference type="SAM" id="MobiDB-lite"/>
    </source>
</evidence>
<dbReference type="AlphaFoldDB" id="A0AAD4Z0D1"/>
<feature type="region of interest" description="Disordered" evidence="1">
    <location>
        <begin position="86"/>
        <end position="129"/>
    </location>
</feature>
<dbReference type="Proteomes" id="UP001054821">
    <property type="component" value="Chromosome 5"/>
</dbReference>
<feature type="chain" id="PRO_5041974407" description="Secreted protein" evidence="2">
    <location>
        <begin position="18"/>
        <end position="129"/>
    </location>
</feature>
<sequence>MVVPWSFLAVTVEPVAAISLVFTESAPPSFSLLWRPNPTPEISDLIKRRRVVTTMQSSEPPAQPTFAATAPALIDHLAVGPAGSQALASSASSVAQTVSARQRHRPANTTNTTSTDASGSQPGIKDEEV</sequence>
<accession>A0AAD4Z0D1</accession>
<keyword evidence="2" id="KW-0732">Signal</keyword>
<feature type="compositionally biased region" description="Low complexity" evidence="1">
    <location>
        <begin position="107"/>
        <end position="118"/>
    </location>
</feature>
<evidence type="ECO:0000313" key="4">
    <source>
        <dbReference type="Proteomes" id="UP001054821"/>
    </source>
</evidence>
<evidence type="ECO:0008006" key="5">
    <source>
        <dbReference type="Google" id="ProtNLM"/>
    </source>
</evidence>
<proteinExistence type="predicted"/>
<evidence type="ECO:0000256" key="2">
    <source>
        <dbReference type="SAM" id="SignalP"/>
    </source>
</evidence>
<organism evidence="3 4">
    <name type="scientific">Prunus dulcis</name>
    <name type="common">Almond</name>
    <name type="synonym">Amygdalus dulcis</name>
    <dbReference type="NCBI Taxonomy" id="3755"/>
    <lineage>
        <taxon>Eukaryota</taxon>
        <taxon>Viridiplantae</taxon>
        <taxon>Streptophyta</taxon>
        <taxon>Embryophyta</taxon>
        <taxon>Tracheophyta</taxon>
        <taxon>Spermatophyta</taxon>
        <taxon>Magnoliopsida</taxon>
        <taxon>eudicotyledons</taxon>
        <taxon>Gunneridae</taxon>
        <taxon>Pentapetalae</taxon>
        <taxon>rosids</taxon>
        <taxon>fabids</taxon>
        <taxon>Rosales</taxon>
        <taxon>Rosaceae</taxon>
        <taxon>Amygdaloideae</taxon>
        <taxon>Amygdaleae</taxon>
        <taxon>Prunus</taxon>
    </lineage>
</organism>
<evidence type="ECO:0000313" key="3">
    <source>
        <dbReference type="EMBL" id="KAI5327203.1"/>
    </source>
</evidence>
<name>A0AAD4Z0D1_PRUDU</name>
<gene>
    <name evidence="3" type="ORF">L3X38_026599</name>
</gene>
<keyword evidence="4" id="KW-1185">Reference proteome</keyword>
<feature type="signal peptide" evidence="2">
    <location>
        <begin position="1"/>
        <end position="17"/>
    </location>
</feature>
<comment type="caution">
    <text evidence="3">The sequence shown here is derived from an EMBL/GenBank/DDBJ whole genome shotgun (WGS) entry which is preliminary data.</text>
</comment>
<protein>
    <recommendedName>
        <fullName evidence="5">Secreted protein</fullName>
    </recommendedName>
</protein>
<feature type="compositionally biased region" description="Low complexity" evidence="1">
    <location>
        <begin position="86"/>
        <end position="100"/>
    </location>
</feature>
<reference evidence="3 4" key="1">
    <citation type="journal article" date="2022" name="G3 (Bethesda)">
        <title>Whole-genome sequence and methylome profiling of the almond [Prunus dulcis (Mill.) D.A. Webb] cultivar 'Nonpareil'.</title>
        <authorList>
            <person name="D'Amico-Willman K.M."/>
            <person name="Ouma W.Z."/>
            <person name="Meulia T."/>
            <person name="Sideli G.M."/>
            <person name="Gradziel T.M."/>
            <person name="Fresnedo-Ramirez J."/>
        </authorList>
    </citation>
    <scope>NUCLEOTIDE SEQUENCE [LARGE SCALE GENOMIC DNA]</scope>
    <source>
        <strain evidence="3">Clone GOH B32 T37-40</strain>
    </source>
</reference>